<gene>
    <name evidence="1" type="ORF">NADFUDRAFT_46564</name>
</gene>
<sequence>MEGYMITKQRQLNNDLESLNKQNCDQSKKLADEITVEVKLLESNMQIASELFVRKLQLILEVSICSHKCIQRILLGVLFNEARHDGKPV</sequence>
<keyword evidence="2" id="KW-1185">Reference proteome</keyword>
<evidence type="ECO:0000313" key="2">
    <source>
        <dbReference type="Proteomes" id="UP000095009"/>
    </source>
</evidence>
<reference evidence="1 2" key="1">
    <citation type="journal article" date="2016" name="Proc. Natl. Acad. Sci. U.S.A.">
        <title>Comparative genomics of biotechnologically important yeasts.</title>
        <authorList>
            <person name="Riley R."/>
            <person name="Haridas S."/>
            <person name="Wolfe K.H."/>
            <person name="Lopes M.R."/>
            <person name="Hittinger C.T."/>
            <person name="Goeker M."/>
            <person name="Salamov A.A."/>
            <person name="Wisecaver J.H."/>
            <person name="Long T.M."/>
            <person name="Calvey C.H."/>
            <person name="Aerts A.L."/>
            <person name="Barry K.W."/>
            <person name="Choi C."/>
            <person name="Clum A."/>
            <person name="Coughlan A.Y."/>
            <person name="Deshpande S."/>
            <person name="Douglass A.P."/>
            <person name="Hanson S.J."/>
            <person name="Klenk H.-P."/>
            <person name="LaButti K.M."/>
            <person name="Lapidus A."/>
            <person name="Lindquist E.A."/>
            <person name="Lipzen A.M."/>
            <person name="Meier-Kolthoff J.P."/>
            <person name="Ohm R.A."/>
            <person name="Otillar R.P."/>
            <person name="Pangilinan J.L."/>
            <person name="Peng Y."/>
            <person name="Rokas A."/>
            <person name="Rosa C.A."/>
            <person name="Scheuner C."/>
            <person name="Sibirny A.A."/>
            <person name="Slot J.C."/>
            <person name="Stielow J.B."/>
            <person name="Sun H."/>
            <person name="Kurtzman C.P."/>
            <person name="Blackwell M."/>
            <person name="Grigoriev I.V."/>
            <person name="Jeffries T.W."/>
        </authorList>
    </citation>
    <scope>NUCLEOTIDE SEQUENCE [LARGE SCALE GENOMIC DNA]</scope>
    <source>
        <strain evidence="1 2">DSM 6958</strain>
    </source>
</reference>
<evidence type="ECO:0000313" key="1">
    <source>
        <dbReference type="EMBL" id="ODQ66017.1"/>
    </source>
</evidence>
<protein>
    <submittedName>
        <fullName evidence="1">Uncharacterized protein</fullName>
    </submittedName>
</protein>
<dbReference type="Proteomes" id="UP000095009">
    <property type="component" value="Unassembled WGS sequence"/>
</dbReference>
<organism evidence="1 2">
    <name type="scientific">Nadsonia fulvescens var. elongata DSM 6958</name>
    <dbReference type="NCBI Taxonomy" id="857566"/>
    <lineage>
        <taxon>Eukaryota</taxon>
        <taxon>Fungi</taxon>
        <taxon>Dikarya</taxon>
        <taxon>Ascomycota</taxon>
        <taxon>Saccharomycotina</taxon>
        <taxon>Dipodascomycetes</taxon>
        <taxon>Dipodascales</taxon>
        <taxon>Dipodascales incertae sedis</taxon>
        <taxon>Nadsonia</taxon>
    </lineage>
</organism>
<name>A0A1E3PMG5_9ASCO</name>
<proteinExistence type="predicted"/>
<accession>A0A1E3PMG5</accession>
<dbReference type="AlphaFoldDB" id="A0A1E3PMG5"/>
<dbReference type="EMBL" id="KV454409">
    <property type="protein sequence ID" value="ODQ66017.1"/>
    <property type="molecule type" value="Genomic_DNA"/>
</dbReference>